<evidence type="ECO:0000313" key="3">
    <source>
        <dbReference type="Proteomes" id="UP001141259"/>
    </source>
</evidence>
<organism evidence="2 3">
    <name type="scientific">Umezawaea endophytica</name>
    <dbReference type="NCBI Taxonomy" id="1654476"/>
    <lineage>
        <taxon>Bacteria</taxon>
        <taxon>Bacillati</taxon>
        <taxon>Actinomycetota</taxon>
        <taxon>Actinomycetes</taxon>
        <taxon>Pseudonocardiales</taxon>
        <taxon>Pseudonocardiaceae</taxon>
        <taxon>Umezawaea</taxon>
    </lineage>
</organism>
<protein>
    <submittedName>
        <fullName evidence="2">DUF1097 domain-containing protein</fullName>
    </submittedName>
</protein>
<reference evidence="2" key="1">
    <citation type="submission" date="2022-08" db="EMBL/GenBank/DDBJ databases">
        <authorList>
            <person name="Tistechok S."/>
            <person name="Samborskyy M."/>
            <person name="Roman I."/>
        </authorList>
    </citation>
    <scope>NUCLEOTIDE SEQUENCE</scope>
    <source>
        <strain evidence="2">DSM 103496</strain>
    </source>
</reference>
<dbReference type="Pfam" id="PF06496">
    <property type="entry name" value="DUF1097"/>
    <property type="match status" value="1"/>
</dbReference>
<evidence type="ECO:0000313" key="2">
    <source>
        <dbReference type="EMBL" id="MCS7476955.1"/>
    </source>
</evidence>
<sequence length="156" mass="15459">MRALIATGITVGLLAGSWTWVSGQVGLPTWVAVVSWAAFFAAGGKMTGVVKTAAAGLSGVVWGWLAVLGAGALGGWVGALPVTVAVVAFAMCAQAGWQPLSFIPAAFLGAASLFGNDVNVASTAIAFVIGIVLGVVSEWSAGEIARRGAGRSSAQA</sequence>
<feature type="transmembrane region" description="Helical" evidence="1">
    <location>
        <begin position="61"/>
        <end position="90"/>
    </location>
</feature>
<accession>A0A9X3AFA6</accession>
<name>A0A9X3AFA6_9PSEU</name>
<proteinExistence type="predicted"/>
<gene>
    <name evidence="2" type="ORF">NZH93_08810</name>
</gene>
<dbReference type="RefSeq" id="WP_259622468.1">
    <property type="nucleotide sequence ID" value="NZ_JANYMP010000003.1"/>
</dbReference>
<dbReference type="EMBL" id="JANYMP010000003">
    <property type="protein sequence ID" value="MCS7476955.1"/>
    <property type="molecule type" value="Genomic_DNA"/>
</dbReference>
<feature type="transmembrane region" description="Helical" evidence="1">
    <location>
        <begin position="120"/>
        <end position="141"/>
    </location>
</feature>
<dbReference type="Proteomes" id="UP001141259">
    <property type="component" value="Unassembled WGS sequence"/>
</dbReference>
<keyword evidence="1" id="KW-0472">Membrane</keyword>
<dbReference type="AlphaFoldDB" id="A0A9X3AFA6"/>
<keyword evidence="1" id="KW-1133">Transmembrane helix</keyword>
<dbReference type="InterPro" id="IPR009476">
    <property type="entry name" value="DUF1097"/>
</dbReference>
<evidence type="ECO:0000256" key="1">
    <source>
        <dbReference type="SAM" id="Phobius"/>
    </source>
</evidence>
<keyword evidence="3" id="KW-1185">Reference proteome</keyword>
<keyword evidence="1" id="KW-0812">Transmembrane</keyword>
<comment type="caution">
    <text evidence="2">The sequence shown here is derived from an EMBL/GenBank/DDBJ whole genome shotgun (WGS) entry which is preliminary data.</text>
</comment>